<reference evidence="10 12" key="1">
    <citation type="journal article" date="2012" name="Nature">
        <title>Algal genomes reveal evolutionary mosaicism and the fate of nucleomorphs.</title>
        <authorList>
            <consortium name="DOE Joint Genome Institute"/>
            <person name="Curtis B.A."/>
            <person name="Tanifuji G."/>
            <person name="Burki F."/>
            <person name="Gruber A."/>
            <person name="Irimia M."/>
            <person name="Maruyama S."/>
            <person name="Arias M.C."/>
            <person name="Ball S.G."/>
            <person name="Gile G.H."/>
            <person name="Hirakawa Y."/>
            <person name="Hopkins J.F."/>
            <person name="Kuo A."/>
            <person name="Rensing S.A."/>
            <person name="Schmutz J."/>
            <person name="Symeonidi A."/>
            <person name="Elias M."/>
            <person name="Eveleigh R.J."/>
            <person name="Herman E.K."/>
            <person name="Klute M.J."/>
            <person name="Nakayama T."/>
            <person name="Obornik M."/>
            <person name="Reyes-Prieto A."/>
            <person name="Armbrust E.V."/>
            <person name="Aves S.J."/>
            <person name="Beiko R.G."/>
            <person name="Coutinho P."/>
            <person name="Dacks J.B."/>
            <person name="Durnford D.G."/>
            <person name="Fast N.M."/>
            <person name="Green B.R."/>
            <person name="Grisdale C.J."/>
            <person name="Hempel F."/>
            <person name="Henrissat B."/>
            <person name="Hoppner M.P."/>
            <person name="Ishida K."/>
            <person name="Kim E."/>
            <person name="Koreny L."/>
            <person name="Kroth P.G."/>
            <person name="Liu Y."/>
            <person name="Malik S.B."/>
            <person name="Maier U.G."/>
            <person name="McRose D."/>
            <person name="Mock T."/>
            <person name="Neilson J.A."/>
            <person name="Onodera N.T."/>
            <person name="Poole A.M."/>
            <person name="Pritham E.J."/>
            <person name="Richards T.A."/>
            <person name="Rocap G."/>
            <person name="Roy S.W."/>
            <person name="Sarai C."/>
            <person name="Schaack S."/>
            <person name="Shirato S."/>
            <person name="Slamovits C.H."/>
            <person name="Spencer D.F."/>
            <person name="Suzuki S."/>
            <person name="Worden A.Z."/>
            <person name="Zauner S."/>
            <person name="Barry K."/>
            <person name="Bell C."/>
            <person name="Bharti A.K."/>
            <person name="Crow J.A."/>
            <person name="Grimwood J."/>
            <person name="Kramer R."/>
            <person name="Lindquist E."/>
            <person name="Lucas S."/>
            <person name="Salamov A."/>
            <person name="McFadden G.I."/>
            <person name="Lane C.E."/>
            <person name="Keeling P.J."/>
            <person name="Gray M.W."/>
            <person name="Grigoriev I.V."/>
            <person name="Archibald J.M."/>
        </authorList>
    </citation>
    <scope>NUCLEOTIDE SEQUENCE</scope>
    <source>
        <strain evidence="10 12">CCMP2712</strain>
    </source>
</reference>
<dbReference type="InterPro" id="IPR006762">
    <property type="entry name" value="Gtr1_RagA"/>
</dbReference>
<dbReference type="GO" id="GO:0010507">
    <property type="term" value="P:negative regulation of autophagy"/>
    <property type="evidence" value="ECO:0007669"/>
    <property type="project" value="TreeGrafter"/>
</dbReference>
<sequence>MRAAGGYDTPQGSLTQASSFPHDLLGRGSPGGSEVEASSRFSASKCPRILLMGLRRSGKTSIFKVVFHKMSPHETLFLESTVKTVQHDVDHSSILQFKVWDFAGSVTPEELSTDDRSVFIPASALLFVLDAQDELGPALSRLIATIERAYMVNRRIFFEIFVHKVDGLSEERKLDLQRDISHHVTKQLNLRRLEEANVAFYLSSIYDHSIYENVSKVVQKLVPSLATLENMLDILISNCRIQKAFLFDVLTKVYIATDSQPVDVQSFELASDMLDVVVDVSCIYGQAGEECDVLAFDSQSAAIITLNNEMVLYMREVSKYLSLVCLMRAENLERQGLIDYNVQVLKQALRDVLAGKGCRTPRLSLISNPGSI</sequence>
<evidence type="ECO:0000256" key="5">
    <source>
        <dbReference type="ARBA" id="ARBA00022801"/>
    </source>
</evidence>
<dbReference type="EnsemblProtists" id="EKX42276">
    <property type="protein sequence ID" value="EKX42276"/>
    <property type="gene ID" value="GUITHDRAFT_175455"/>
</dbReference>
<dbReference type="Gene3D" id="3.30.450.190">
    <property type="match status" value="1"/>
</dbReference>
<dbReference type="PaxDb" id="55529-EKX42276"/>
<accession>L1J1A2</accession>
<keyword evidence="5" id="KW-0378">Hydrolase</keyword>
<dbReference type="AlphaFoldDB" id="L1J1A2"/>
<dbReference type="GO" id="GO:0005525">
    <property type="term" value="F:GTP binding"/>
    <property type="evidence" value="ECO:0007669"/>
    <property type="project" value="UniProtKB-KW"/>
</dbReference>
<keyword evidence="12" id="KW-1185">Reference proteome</keyword>
<evidence type="ECO:0000256" key="1">
    <source>
        <dbReference type="ARBA" id="ARBA00004229"/>
    </source>
</evidence>
<feature type="region of interest" description="Disordered" evidence="9">
    <location>
        <begin position="1"/>
        <end position="39"/>
    </location>
</feature>
<dbReference type="KEGG" id="gtt:GUITHDRAFT_175455"/>
<reference evidence="12" key="2">
    <citation type="submission" date="2012-11" db="EMBL/GenBank/DDBJ databases">
        <authorList>
            <person name="Kuo A."/>
            <person name="Curtis B.A."/>
            <person name="Tanifuji G."/>
            <person name="Burki F."/>
            <person name="Gruber A."/>
            <person name="Irimia M."/>
            <person name="Maruyama S."/>
            <person name="Arias M.C."/>
            <person name="Ball S.G."/>
            <person name="Gile G.H."/>
            <person name="Hirakawa Y."/>
            <person name="Hopkins J.F."/>
            <person name="Rensing S.A."/>
            <person name="Schmutz J."/>
            <person name="Symeonidi A."/>
            <person name="Elias M."/>
            <person name="Eveleigh R.J."/>
            <person name="Herman E.K."/>
            <person name="Klute M.J."/>
            <person name="Nakayama T."/>
            <person name="Obornik M."/>
            <person name="Reyes-Prieto A."/>
            <person name="Armbrust E.V."/>
            <person name="Aves S.J."/>
            <person name="Beiko R.G."/>
            <person name="Coutinho P."/>
            <person name="Dacks J.B."/>
            <person name="Durnford D.G."/>
            <person name="Fast N.M."/>
            <person name="Green B.R."/>
            <person name="Grisdale C."/>
            <person name="Hempe F."/>
            <person name="Henrissat B."/>
            <person name="Hoppner M.P."/>
            <person name="Ishida K.-I."/>
            <person name="Kim E."/>
            <person name="Koreny L."/>
            <person name="Kroth P.G."/>
            <person name="Liu Y."/>
            <person name="Malik S.-B."/>
            <person name="Maier U.G."/>
            <person name="McRose D."/>
            <person name="Mock T."/>
            <person name="Neilson J.A."/>
            <person name="Onodera N.T."/>
            <person name="Poole A.M."/>
            <person name="Pritham E.J."/>
            <person name="Richards T.A."/>
            <person name="Rocap G."/>
            <person name="Roy S.W."/>
            <person name="Sarai C."/>
            <person name="Schaack S."/>
            <person name="Shirato S."/>
            <person name="Slamovits C.H."/>
            <person name="Spencer D.F."/>
            <person name="Suzuki S."/>
            <person name="Worden A.Z."/>
            <person name="Zauner S."/>
            <person name="Barry K."/>
            <person name="Bell C."/>
            <person name="Bharti A.K."/>
            <person name="Crow J.A."/>
            <person name="Grimwood J."/>
            <person name="Kramer R."/>
            <person name="Lindquist E."/>
            <person name="Lucas S."/>
            <person name="Salamov A."/>
            <person name="McFadden G.I."/>
            <person name="Lane C.E."/>
            <person name="Keeling P.J."/>
            <person name="Gray M.W."/>
            <person name="Grigoriev I.V."/>
            <person name="Archibald J.M."/>
        </authorList>
    </citation>
    <scope>NUCLEOTIDE SEQUENCE</scope>
    <source>
        <strain evidence="12">CCMP2712</strain>
    </source>
</reference>
<dbReference type="GO" id="GO:0009507">
    <property type="term" value="C:chloroplast"/>
    <property type="evidence" value="ECO:0007669"/>
    <property type="project" value="UniProtKB-SubCell"/>
</dbReference>
<comment type="catalytic activity">
    <reaction evidence="8">
        <text>GTP + H2O = GDP + phosphate + H(+)</text>
        <dbReference type="Rhea" id="RHEA:19669"/>
        <dbReference type="ChEBI" id="CHEBI:15377"/>
        <dbReference type="ChEBI" id="CHEBI:15378"/>
        <dbReference type="ChEBI" id="CHEBI:37565"/>
        <dbReference type="ChEBI" id="CHEBI:43474"/>
        <dbReference type="ChEBI" id="CHEBI:58189"/>
    </reaction>
    <physiologicalReaction direction="left-to-right" evidence="8">
        <dbReference type="Rhea" id="RHEA:19670"/>
    </physiologicalReaction>
</comment>
<dbReference type="Proteomes" id="UP000011087">
    <property type="component" value="Unassembled WGS sequence"/>
</dbReference>
<evidence type="ECO:0000256" key="4">
    <source>
        <dbReference type="ARBA" id="ARBA00022741"/>
    </source>
</evidence>
<evidence type="ECO:0000256" key="7">
    <source>
        <dbReference type="ARBA" id="ARBA00023136"/>
    </source>
</evidence>
<dbReference type="STRING" id="905079.L1J1A2"/>
<evidence type="ECO:0000256" key="3">
    <source>
        <dbReference type="ARBA" id="ARBA00007756"/>
    </source>
</evidence>
<dbReference type="RefSeq" id="XP_005829256.1">
    <property type="nucleotide sequence ID" value="XM_005829199.1"/>
</dbReference>
<dbReference type="GO" id="GO:1904263">
    <property type="term" value="P:positive regulation of TORC1 signaling"/>
    <property type="evidence" value="ECO:0007669"/>
    <property type="project" value="TreeGrafter"/>
</dbReference>
<keyword evidence="4" id="KW-0547">Nucleotide-binding</keyword>
<reference evidence="11" key="3">
    <citation type="submission" date="2016-03" db="UniProtKB">
        <authorList>
            <consortium name="EnsemblProtists"/>
        </authorList>
    </citation>
    <scope>IDENTIFICATION</scope>
</reference>
<dbReference type="EMBL" id="JH993018">
    <property type="protein sequence ID" value="EKX42276.1"/>
    <property type="molecule type" value="Genomic_DNA"/>
</dbReference>
<keyword evidence="6" id="KW-0342">GTP-binding</keyword>
<comment type="subcellular location">
    <subcellularLocation>
        <location evidence="2">Endomembrane system</location>
    </subcellularLocation>
    <subcellularLocation>
        <location evidence="1">Plastid</location>
        <location evidence="1">Chloroplast</location>
    </subcellularLocation>
</comment>
<dbReference type="CDD" id="cd11385">
    <property type="entry name" value="RagC_like"/>
    <property type="match status" value="1"/>
</dbReference>
<evidence type="ECO:0000256" key="8">
    <source>
        <dbReference type="ARBA" id="ARBA00049117"/>
    </source>
</evidence>
<dbReference type="InterPro" id="IPR039400">
    <property type="entry name" value="RagC/D"/>
</dbReference>
<dbReference type="InterPro" id="IPR027417">
    <property type="entry name" value="P-loop_NTPase"/>
</dbReference>
<dbReference type="GO" id="GO:0005634">
    <property type="term" value="C:nucleus"/>
    <property type="evidence" value="ECO:0007669"/>
    <property type="project" value="TreeGrafter"/>
</dbReference>
<dbReference type="SUPFAM" id="SSF52540">
    <property type="entry name" value="P-loop containing nucleoside triphosphate hydrolases"/>
    <property type="match status" value="1"/>
</dbReference>
<evidence type="ECO:0000313" key="11">
    <source>
        <dbReference type="EnsemblProtists" id="EKX42276"/>
    </source>
</evidence>
<evidence type="ECO:0000313" key="10">
    <source>
        <dbReference type="EMBL" id="EKX42276.1"/>
    </source>
</evidence>
<name>L1J1A2_GUITC</name>
<comment type="similarity">
    <text evidence="3">Belongs to the GTR/RAG GTP-binding protein family.</text>
</comment>
<dbReference type="FunFam" id="3.40.50.300:FF:001086">
    <property type="entry name" value="GTP-binding protein GTR2"/>
    <property type="match status" value="1"/>
</dbReference>
<dbReference type="OrthoDB" id="26136at2759"/>
<organism evidence="10">
    <name type="scientific">Guillardia theta (strain CCMP2712)</name>
    <name type="common">Cryptophyte</name>
    <dbReference type="NCBI Taxonomy" id="905079"/>
    <lineage>
        <taxon>Eukaryota</taxon>
        <taxon>Cryptophyceae</taxon>
        <taxon>Pyrenomonadales</taxon>
        <taxon>Geminigeraceae</taxon>
        <taxon>Guillardia</taxon>
    </lineage>
</organism>
<gene>
    <name evidence="10" type="ORF">GUITHDRAFT_175455</name>
</gene>
<dbReference type="GO" id="GO:0003924">
    <property type="term" value="F:GTPase activity"/>
    <property type="evidence" value="ECO:0007669"/>
    <property type="project" value="TreeGrafter"/>
</dbReference>
<keyword evidence="7" id="KW-0472">Membrane</keyword>
<dbReference type="GeneID" id="17298858"/>
<dbReference type="HOGENOM" id="CLU_047421_1_1_1"/>
<dbReference type="Gene3D" id="3.40.50.300">
    <property type="entry name" value="P-loop containing nucleotide triphosphate hydrolases"/>
    <property type="match status" value="1"/>
</dbReference>
<dbReference type="PANTHER" id="PTHR11259">
    <property type="entry name" value="RAS-RELATED GTP BINDING RAG/GTR YEAST"/>
    <property type="match status" value="1"/>
</dbReference>
<evidence type="ECO:0000256" key="6">
    <source>
        <dbReference type="ARBA" id="ARBA00023134"/>
    </source>
</evidence>
<protein>
    <recommendedName>
        <fullName evidence="13">Ras-related GTP-binding protein</fullName>
    </recommendedName>
</protein>
<feature type="compositionally biased region" description="Polar residues" evidence="9">
    <location>
        <begin position="10"/>
        <end position="19"/>
    </location>
</feature>
<evidence type="ECO:0008006" key="13">
    <source>
        <dbReference type="Google" id="ProtNLM"/>
    </source>
</evidence>
<dbReference type="OMA" id="NCRTFQE"/>
<evidence type="ECO:0000313" key="12">
    <source>
        <dbReference type="Proteomes" id="UP000011087"/>
    </source>
</evidence>
<dbReference type="Pfam" id="PF04670">
    <property type="entry name" value="Gtr1_RagA"/>
    <property type="match status" value="1"/>
</dbReference>
<evidence type="ECO:0000256" key="9">
    <source>
        <dbReference type="SAM" id="MobiDB-lite"/>
    </source>
</evidence>
<dbReference type="eggNOG" id="KOG3887">
    <property type="taxonomic scope" value="Eukaryota"/>
</dbReference>
<proteinExistence type="inferred from homology"/>
<evidence type="ECO:0000256" key="2">
    <source>
        <dbReference type="ARBA" id="ARBA00004308"/>
    </source>
</evidence>
<dbReference type="PANTHER" id="PTHR11259:SF2">
    <property type="entry name" value="GH16429P"/>
    <property type="match status" value="1"/>
</dbReference>
<dbReference type="GO" id="GO:0009267">
    <property type="term" value="P:cellular response to starvation"/>
    <property type="evidence" value="ECO:0007669"/>
    <property type="project" value="TreeGrafter"/>
</dbReference>
<dbReference type="GO" id="GO:0005764">
    <property type="term" value="C:lysosome"/>
    <property type="evidence" value="ECO:0007669"/>
    <property type="project" value="TreeGrafter"/>
</dbReference>
<dbReference type="GO" id="GO:1990131">
    <property type="term" value="C:Gtr1-Gtr2 GTPase complex"/>
    <property type="evidence" value="ECO:0007669"/>
    <property type="project" value="TreeGrafter"/>
</dbReference>
<dbReference type="GO" id="GO:0012505">
    <property type="term" value="C:endomembrane system"/>
    <property type="evidence" value="ECO:0007669"/>
    <property type="project" value="UniProtKB-SubCell"/>
</dbReference>